<dbReference type="PANTHER" id="PTHR45982">
    <property type="entry name" value="REGULATOR OF CHROMOSOME CONDENSATION"/>
    <property type="match status" value="1"/>
</dbReference>
<comment type="caution">
    <text evidence="2">The sequence shown here is derived from an EMBL/GenBank/DDBJ whole genome shotgun (WGS) entry which is preliminary data.</text>
</comment>
<dbReference type="Proteomes" id="UP000004382">
    <property type="component" value="Unassembled WGS sequence"/>
</dbReference>
<dbReference type="RefSeq" id="WP_003596568.1">
    <property type="nucleotide sequence ID" value="NZ_AGJK01000005.1"/>
</dbReference>
<dbReference type="InterPro" id="IPR009091">
    <property type="entry name" value="RCC1/BLIP-II"/>
</dbReference>
<accession>H1KCL9</accession>
<evidence type="ECO:0000256" key="1">
    <source>
        <dbReference type="SAM" id="SignalP"/>
    </source>
</evidence>
<dbReference type="Pfam" id="PF05345">
    <property type="entry name" value="He_PIG"/>
    <property type="match status" value="11"/>
</dbReference>
<evidence type="ECO:0000313" key="3">
    <source>
        <dbReference type="Proteomes" id="UP000004382"/>
    </source>
</evidence>
<dbReference type="Gene3D" id="2.60.40.10">
    <property type="entry name" value="Immunoglobulins"/>
    <property type="match status" value="11"/>
</dbReference>
<sequence>MRHSFRSFAAVLMAVAQPLEATAQVAGPIYDFSPTGRYFRYRVEGVDVTGVNVLVRGPTEVVLTGAATSIETRVRGGAAPYVFDVASGTLPEGMTLNTSTGAASGGTTKAGRYTFTIRATDANGGTGTSLPYTIVVQNQKLEVSRSPSLSAPLGKAYSDKLGATGGRQPYTWAVAQGALPPGLVLDPATGALSGAPTSVGQHLFRAQVTDADGARALSTEYVLFVDDETLSLSGSAPAKGQVGANFAGRFAAAGGKSPYAYTLSGLPLPPGLALESDTGWIKGTPSAAGEYGGLRVRATDATARFVDSAYFSVSVVAALAASWSGTKAAVGTDYASKVVRTGGRAPYDFSLASGALPPGLSLHPSDGRIIGVPTAAGTFGGLVVRVSDADGRTVYTPSFGIEVSNELTVIGLPSRIGTQGEPYSSSVAVGGGLKPYAFRLGAGTLPGGLTIDGSNGTISGVPASTGLTEGLKILVTDGTGRTTVSDAFSIEVRDRLFVSTASMPAYHSVNTDYAGTMTASGGARPYRFSIAGTLPTGLFLDAQSGRVLGTPKNTGTYGDLVATVRDAEGRVANSPKFAVTVSGPIAVQTPASYATVNMSFSSVVATTGGRGPFVYTSRSRLPDGLFLDPAYGIIHGTPTAIGTTPGIVIDVVDADGRAGSTPPFDFIVETPASVVEIPQRAKIVMGVDTHTSAPVVTGGTAPFTFALKGNVPSTLKIDPKTGAIGGITHDPAGVYYSSLRIVATDARGRSSESDPFAVLVVGPLAISYASTKLAFDLQNNFQRYPARIEGGCGDLRWDSSGYTPPDIGIDLYQGSIGVLRSLRFWDEGSFPNVVVTAQDACGVTATATVDIDVQDSQPNAMLNGPANINVPVGQIVRTSPVSTGGLASNRFALSGSTLPDFLSLDGTTGVIYGTIPASTPSGTVWTFDLIVTDDFGRRAIVPRLKITAVTPPTLSYSNGGRLPFQTTTWNQHVPAVVGGCPVSSWQTTSGNLPQGINLGTNGTIQRDGGQMSAGTSSPVTITLLDTCNQTVSTDVTIDIRTGGVAATGPSQQGLVVGEASHTDAMTVTGFAPDAVYTLLGGPLPPGVALDANLRIAGTLSSSASPGTTYGTFVYRVTDSFGRTATTPAFALFAAAPPQIGYAASTSTSTGSTLSLRPNVSGGVTPYTYQLTGTLPAGLTFSTSSGNIEGSPTAAGSASNLTVRISDASGVTKTSNAFAISVANPLTVTGSPPNGKTGTAYSYTFSATGGQGGLTFSTQSTLPAGLSLSAGGVLSGTPTRAGTYPFVVSVSEASGRSSSLSVSLTVAQATTAGTWMSWGTGQLGDGLISSVSYVPRQASALQPSLSIAVTGDGTTACGIGADKRISCWGNNKWGKLGDGSDVTAPESRTSTVTPVMLSLYDNTWTHVVAGSNYFCALNASGSVYCWGPNGSGTGQSGIYSTPMLVGSGYVRLATSPVGRTTCGIKNDGYASCWGAIAGSSMSNVQSPRTVPSAGLDTWSRIAPGTSTICGIQTDRTLWCWGANASGELGKGYADGTSVYVPTKIGTKSDWAEVVNNGTSICALDTTGSGWCWGSNAEGQLGTGGSRGISAPTPVAGGHKWNKLVASGDGAICGINESNSLLCWGRNTTGQLGSLDTGNQFVPTVVAGPITNFSDVAVSSVTYALPADGGSSARTAGNLYSWGWSGGLGFRSTSDAPTPIVVGNKNDWVGTTGGLLFGCVSDVAGYGFCWGDNAYGQLGNSGGGGTVPTAISGGMTWSQLSAGQDTACGVTRDKELFCWGSNEKGQVGVNMTSPAYYAPQRVSVGTSYQKVFAGQFTFCGLGTDSTLSCWGENRYSLIGNSTYSTAVPAYAPKPVSGGHTFRTVAIGTTAACAIRNDASIWCWGQNDKGQYASTAVTSGDPVAAGTSNGQWTSIAAAGSSFCAIRTDGRLFCWGENPSVGALIGDGNASSKLNAGAVTSPREVAGGGTWTSIVGALGQTAFCGTQTGGQTKCWGQNFGAIPNASGNPTPMTSPLQAGGLAGIGLGMRNGYGIR</sequence>
<dbReference type="PANTHER" id="PTHR45982:SF1">
    <property type="entry name" value="REGULATOR OF CHROMOSOME CONDENSATION"/>
    <property type="match status" value="1"/>
</dbReference>
<feature type="signal peptide" evidence="1">
    <location>
        <begin position="1"/>
        <end position="23"/>
    </location>
</feature>
<gene>
    <name evidence="2" type="ORF">MetexDRAFT_0381</name>
</gene>
<dbReference type="PATRIC" id="fig|882800.3.peg.359"/>
<proteinExistence type="predicted"/>
<dbReference type="InterPro" id="IPR015919">
    <property type="entry name" value="Cadherin-like_sf"/>
</dbReference>
<organism evidence="2 3">
    <name type="scientific">Methylorubrum extorquens DSM 13060</name>
    <dbReference type="NCBI Taxonomy" id="882800"/>
    <lineage>
        <taxon>Bacteria</taxon>
        <taxon>Pseudomonadati</taxon>
        <taxon>Pseudomonadota</taxon>
        <taxon>Alphaproteobacteria</taxon>
        <taxon>Hyphomicrobiales</taxon>
        <taxon>Methylobacteriaceae</taxon>
        <taxon>Methylorubrum</taxon>
    </lineage>
</organism>
<dbReference type="InterPro" id="IPR051553">
    <property type="entry name" value="Ran_GTPase-activating"/>
</dbReference>
<dbReference type="SUPFAM" id="SSF50985">
    <property type="entry name" value="RCC1/BLIP-II"/>
    <property type="match status" value="3"/>
</dbReference>
<reference evidence="2 3" key="1">
    <citation type="submission" date="2011-09" db="EMBL/GenBank/DDBJ databases">
        <title>The draft genome of Methylobacterium extorquens DSM 13060.</title>
        <authorList>
            <consortium name="US DOE Joint Genome Institute (JGI-PGF)"/>
            <person name="Lucas S."/>
            <person name="Han J."/>
            <person name="Lapidus A."/>
            <person name="Cheng J.-F."/>
            <person name="Goodwin L."/>
            <person name="Pitluck S."/>
            <person name="Peters L."/>
            <person name="Land M.L."/>
            <person name="Hauser L."/>
            <person name="Koskimaki J."/>
            <person name="Halonen O."/>
            <person name="Pirttila A."/>
            <person name="Frank C."/>
            <person name="Woyke T.J."/>
        </authorList>
    </citation>
    <scope>NUCLEOTIDE SEQUENCE [LARGE SCALE GENOMIC DNA]</scope>
    <source>
        <strain evidence="2 3">DSM 13060</strain>
    </source>
</reference>
<dbReference type="SUPFAM" id="SSF49313">
    <property type="entry name" value="Cadherin-like"/>
    <property type="match status" value="6"/>
</dbReference>
<keyword evidence="1" id="KW-0732">Signal</keyword>
<protein>
    <submittedName>
        <fullName evidence="2">Ig family protein</fullName>
    </submittedName>
</protein>
<dbReference type="GO" id="GO:0005085">
    <property type="term" value="F:guanyl-nucleotide exchange factor activity"/>
    <property type="evidence" value="ECO:0007669"/>
    <property type="project" value="TreeGrafter"/>
</dbReference>
<evidence type="ECO:0000313" key="2">
    <source>
        <dbReference type="EMBL" id="EHP94692.1"/>
    </source>
</evidence>
<dbReference type="Pfam" id="PF13540">
    <property type="entry name" value="RCC1_2"/>
    <property type="match status" value="3"/>
</dbReference>
<feature type="chain" id="PRO_5003550931" evidence="1">
    <location>
        <begin position="24"/>
        <end position="2031"/>
    </location>
</feature>
<dbReference type="EMBL" id="AGJK01000005">
    <property type="protein sequence ID" value="EHP94692.1"/>
    <property type="molecule type" value="Genomic_DNA"/>
</dbReference>
<dbReference type="InterPro" id="IPR000408">
    <property type="entry name" value="Reg_chr_condens"/>
</dbReference>
<name>H1KCL9_METEX</name>
<dbReference type="GO" id="GO:0005509">
    <property type="term" value="F:calcium ion binding"/>
    <property type="evidence" value="ECO:0007669"/>
    <property type="project" value="InterPro"/>
</dbReference>
<dbReference type="Pfam" id="PF00415">
    <property type="entry name" value="RCC1"/>
    <property type="match status" value="1"/>
</dbReference>
<dbReference type="GO" id="GO:0005737">
    <property type="term" value="C:cytoplasm"/>
    <property type="evidence" value="ECO:0007669"/>
    <property type="project" value="TreeGrafter"/>
</dbReference>
<dbReference type="Gene3D" id="2.130.10.30">
    <property type="entry name" value="Regulator of chromosome condensation 1/beta-lactamase-inhibitor protein II"/>
    <property type="match status" value="4"/>
</dbReference>
<dbReference type="PROSITE" id="PS50012">
    <property type="entry name" value="RCC1_3"/>
    <property type="match status" value="4"/>
</dbReference>
<dbReference type="InterPro" id="IPR013783">
    <property type="entry name" value="Ig-like_fold"/>
</dbReference>
<dbReference type="GO" id="GO:0016020">
    <property type="term" value="C:membrane"/>
    <property type="evidence" value="ECO:0007669"/>
    <property type="project" value="InterPro"/>
</dbReference>